<dbReference type="CDD" id="cd04601">
    <property type="entry name" value="CBS_pair_IMPDH"/>
    <property type="match status" value="1"/>
</dbReference>
<dbReference type="GO" id="GO:0046872">
    <property type="term" value="F:metal ion binding"/>
    <property type="evidence" value="ECO:0007669"/>
    <property type="project" value="UniProtKB-KW"/>
</dbReference>
<dbReference type="PANTHER" id="PTHR11911">
    <property type="entry name" value="INOSINE-5-MONOPHOSPHATE DEHYDROGENASE RELATED"/>
    <property type="match status" value="1"/>
</dbReference>
<comment type="similarity">
    <text evidence="1">Belongs to the IMPDH/GMPR family.</text>
</comment>
<dbReference type="SMART" id="SM01240">
    <property type="entry name" value="IMPDH"/>
    <property type="match status" value="1"/>
</dbReference>
<keyword evidence="4" id="KW-0129">CBS domain</keyword>
<evidence type="ECO:0000256" key="3">
    <source>
        <dbReference type="ARBA" id="ARBA00023002"/>
    </source>
</evidence>
<dbReference type="InterPro" id="IPR005990">
    <property type="entry name" value="IMP_DH"/>
</dbReference>
<reference evidence="6" key="1">
    <citation type="journal article" date="2015" name="Nature">
        <title>Complex archaea that bridge the gap between prokaryotes and eukaryotes.</title>
        <authorList>
            <person name="Spang A."/>
            <person name="Saw J.H."/>
            <person name="Jorgensen S.L."/>
            <person name="Zaremba-Niedzwiedzka K."/>
            <person name="Martijn J."/>
            <person name="Lind A.E."/>
            <person name="van Eijk R."/>
            <person name="Schleper C."/>
            <person name="Guy L."/>
            <person name="Ettema T.J."/>
        </authorList>
    </citation>
    <scope>NUCLEOTIDE SEQUENCE</scope>
</reference>
<dbReference type="GO" id="GO:0006183">
    <property type="term" value="P:GTP biosynthetic process"/>
    <property type="evidence" value="ECO:0007669"/>
    <property type="project" value="TreeGrafter"/>
</dbReference>
<accession>A0A0F9UZ97</accession>
<keyword evidence="3" id="KW-0560">Oxidoreductase</keyword>
<evidence type="ECO:0000259" key="5">
    <source>
        <dbReference type="PROSITE" id="PS51371"/>
    </source>
</evidence>
<feature type="domain" description="CBS" evidence="5">
    <location>
        <begin position="99"/>
        <end position="158"/>
    </location>
</feature>
<dbReference type="PROSITE" id="PS51371">
    <property type="entry name" value="CBS"/>
    <property type="match status" value="1"/>
</dbReference>
<evidence type="ECO:0000256" key="1">
    <source>
        <dbReference type="ARBA" id="ARBA00005502"/>
    </source>
</evidence>
<dbReference type="InterPro" id="IPR000644">
    <property type="entry name" value="CBS_dom"/>
</dbReference>
<dbReference type="PANTHER" id="PTHR11911:SF111">
    <property type="entry name" value="INOSINE-5'-MONOPHOSPHATE DEHYDROGENASE"/>
    <property type="match status" value="1"/>
</dbReference>
<keyword evidence="2" id="KW-0479">Metal-binding</keyword>
<dbReference type="Pfam" id="PF00478">
    <property type="entry name" value="IMPDH"/>
    <property type="match status" value="1"/>
</dbReference>
<dbReference type="EMBL" id="LAZR01000060">
    <property type="protein sequence ID" value="KKN97069.1"/>
    <property type="molecule type" value="Genomic_DNA"/>
</dbReference>
<protein>
    <recommendedName>
        <fullName evidence="5">CBS domain-containing protein</fullName>
    </recommendedName>
</protein>
<evidence type="ECO:0000313" key="6">
    <source>
        <dbReference type="EMBL" id="KKN97069.1"/>
    </source>
</evidence>
<evidence type="ECO:0000256" key="2">
    <source>
        <dbReference type="ARBA" id="ARBA00022723"/>
    </source>
</evidence>
<dbReference type="FunFam" id="3.20.20.70:FF:000424">
    <property type="entry name" value="Inosine-5'-monophosphate dehydrogenase 2"/>
    <property type="match status" value="1"/>
</dbReference>
<dbReference type="InterPro" id="IPR001093">
    <property type="entry name" value="IMP_DH_GMPRt"/>
</dbReference>
<gene>
    <name evidence="6" type="ORF">LCGC14_0160260</name>
</gene>
<dbReference type="AlphaFoldDB" id="A0A0F9UZ97"/>
<evidence type="ECO:0000256" key="4">
    <source>
        <dbReference type="ARBA" id="ARBA00023122"/>
    </source>
</evidence>
<dbReference type="GO" id="GO:0003938">
    <property type="term" value="F:IMP dehydrogenase activity"/>
    <property type="evidence" value="ECO:0007669"/>
    <property type="project" value="InterPro"/>
</dbReference>
<dbReference type="Gene3D" id="3.20.20.70">
    <property type="entry name" value="Aldolase class I"/>
    <property type="match status" value="1"/>
</dbReference>
<name>A0A0F9UZ97_9ZZZZ</name>
<comment type="caution">
    <text evidence="6">The sequence shown here is derived from an EMBL/GenBank/DDBJ whole genome shotgun (WGS) entry which is preliminary data.</text>
</comment>
<organism evidence="6">
    <name type="scientific">marine sediment metagenome</name>
    <dbReference type="NCBI Taxonomy" id="412755"/>
    <lineage>
        <taxon>unclassified sequences</taxon>
        <taxon>metagenomes</taxon>
        <taxon>ecological metagenomes</taxon>
    </lineage>
</organism>
<dbReference type="Pfam" id="PF00571">
    <property type="entry name" value="CBS"/>
    <property type="match status" value="1"/>
</dbReference>
<sequence>MAKLHSDLINKEFSYQDITLISNRLPDFERDEVDLTTHFTKKVILKTPLVAAPMDTVCESKMAILMALFGGIGVIHYNFSTIDEQVNEAEKVKRFEAGFVFKPIVLSPKNNIGDVYKIAEEYGFFSIPITEDGTLDSKLIGIVTHRDVRYRKGTETELIEIMTPKKN</sequence>
<dbReference type="SUPFAM" id="SSF51412">
    <property type="entry name" value="Inosine monophosphate dehydrogenase (IMPDH)"/>
    <property type="match status" value="1"/>
</dbReference>
<dbReference type="InterPro" id="IPR013785">
    <property type="entry name" value="Aldolase_TIM"/>
</dbReference>
<proteinExistence type="inferred from homology"/>